<dbReference type="Gene3D" id="1.25.40.390">
    <property type="match status" value="1"/>
</dbReference>
<keyword evidence="4" id="KW-1185">Reference proteome</keyword>
<dbReference type="AlphaFoldDB" id="A0A444VR21"/>
<sequence>MMKIYRYTKLKLMLLLTSVVAITSCETDFDNPNAATDDQVFSSREGILAATIGMQQLYSTTGLRWIVETPAITAREGGITTTFQNMIELEDGGDIPNSNSNVVGLWSTMLRVVGIAEDIAENAANVDIDAGTQSGLIAYAKLYQAMSIGALAQSYEQVIVATSEDNPPFVSRTEGFNTAITLLTEAKTAIAANPISGEFQSEILRGDIDLANTIDAMLARFNLYAGNYEAAISAASAVDQTSASVFTYDSQNLNPIWSRVYQNSAPNFKPRDNFGLPDSFTFDANDGRFDFYLIPLDTINQNQLPIEDLAGFFDGDTESIPVYLPDEMNLIIAEANLRKSTPDTGAAVTALNEVLTDTDDVFGVNANVAAYAGDTTVDALLDEVYKNRRAELFLTGSSLEDSRRFGRPQPSPTVQNFDEERNRNFYPYPNTERDNNTNTPADPSI</sequence>
<reference evidence="3 4" key="1">
    <citation type="submission" date="2014-04" db="EMBL/GenBank/DDBJ databases">
        <title>Whole genome of Muricauda olearia.</title>
        <authorList>
            <person name="Zhang X.-H."/>
            <person name="Tang K."/>
        </authorList>
    </citation>
    <scope>NUCLEOTIDE SEQUENCE [LARGE SCALE GENOMIC DNA]</scope>
    <source>
        <strain evidence="3 4">Th120</strain>
    </source>
</reference>
<evidence type="ECO:0000256" key="1">
    <source>
        <dbReference type="SAM" id="MobiDB-lite"/>
    </source>
</evidence>
<evidence type="ECO:0000256" key="2">
    <source>
        <dbReference type="SAM" id="SignalP"/>
    </source>
</evidence>
<feature type="compositionally biased region" description="Polar residues" evidence="1">
    <location>
        <begin position="436"/>
        <end position="445"/>
    </location>
</feature>
<dbReference type="Proteomes" id="UP000290261">
    <property type="component" value="Unassembled WGS sequence"/>
</dbReference>
<evidence type="ECO:0008006" key="5">
    <source>
        <dbReference type="Google" id="ProtNLM"/>
    </source>
</evidence>
<gene>
    <name evidence="3" type="ORF">DN53_02765</name>
</gene>
<evidence type="ECO:0000313" key="4">
    <source>
        <dbReference type="Proteomes" id="UP000290261"/>
    </source>
</evidence>
<keyword evidence="2" id="KW-0732">Signal</keyword>
<evidence type="ECO:0000313" key="3">
    <source>
        <dbReference type="EMBL" id="RYC53156.1"/>
    </source>
</evidence>
<dbReference type="PROSITE" id="PS51257">
    <property type="entry name" value="PROKAR_LIPOPROTEIN"/>
    <property type="match status" value="1"/>
</dbReference>
<dbReference type="EMBL" id="JJMP01000001">
    <property type="protein sequence ID" value="RYC53156.1"/>
    <property type="molecule type" value="Genomic_DNA"/>
</dbReference>
<proteinExistence type="predicted"/>
<accession>A0A444VR21</accession>
<feature type="chain" id="PRO_5019503076" description="RagB/SusD family nutrient uptake outer membrane protein" evidence="2">
    <location>
        <begin position="22"/>
        <end position="445"/>
    </location>
</feature>
<dbReference type="InterPro" id="IPR011990">
    <property type="entry name" value="TPR-like_helical_dom_sf"/>
</dbReference>
<feature type="region of interest" description="Disordered" evidence="1">
    <location>
        <begin position="401"/>
        <end position="445"/>
    </location>
</feature>
<feature type="signal peptide" evidence="2">
    <location>
        <begin position="1"/>
        <end position="21"/>
    </location>
</feature>
<dbReference type="SUPFAM" id="SSF48452">
    <property type="entry name" value="TPR-like"/>
    <property type="match status" value="1"/>
</dbReference>
<organism evidence="3 4">
    <name type="scientific">Flagellimonas olearia</name>
    <dbReference type="NCBI Taxonomy" id="552546"/>
    <lineage>
        <taxon>Bacteria</taxon>
        <taxon>Pseudomonadati</taxon>
        <taxon>Bacteroidota</taxon>
        <taxon>Flavobacteriia</taxon>
        <taxon>Flavobacteriales</taxon>
        <taxon>Flavobacteriaceae</taxon>
        <taxon>Flagellimonas</taxon>
    </lineage>
</organism>
<name>A0A444VR21_9FLAO</name>
<comment type="caution">
    <text evidence="3">The sequence shown here is derived from an EMBL/GenBank/DDBJ whole genome shotgun (WGS) entry which is preliminary data.</text>
</comment>
<protein>
    <recommendedName>
        <fullName evidence="5">RagB/SusD family nutrient uptake outer membrane protein</fullName>
    </recommendedName>
</protein>